<dbReference type="InterPro" id="IPR020904">
    <property type="entry name" value="Sc_DH/Rdtase_CS"/>
</dbReference>
<comment type="similarity">
    <text evidence="1">Belongs to the short-chain dehydrogenases/reductases (SDR) family.</text>
</comment>
<dbReference type="Proteomes" id="UP000005615">
    <property type="component" value="Unassembled WGS sequence"/>
</dbReference>
<dbReference type="OrthoDB" id="7055074at2"/>
<dbReference type="FunFam" id="3.40.50.720:FF:000084">
    <property type="entry name" value="Short-chain dehydrogenase reductase"/>
    <property type="match status" value="1"/>
</dbReference>
<dbReference type="InterPro" id="IPR002347">
    <property type="entry name" value="SDR_fam"/>
</dbReference>
<proteinExistence type="inferred from homology"/>
<dbReference type="GO" id="GO:0016616">
    <property type="term" value="F:oxidoreductase activity, acting on the CH-OH group of donors, NAD or NADP as acceptor"/>
    <property type="evidence" value="ECO:0007669"/>
    <property type="project" value="TreeGrafter"/>
</dbReference>
<evidence type="ECO:0000256" key="1">
    <source>
        <dbReference type="ARBA" id="ARBA00006484"/>
    </source>
</evidence>
<dbReference type="EMBL" id="AEIG01000026">
    <property type="protein sequence ID" value="EGG29968.1"/>
    <property type="molecule type" value="Genomic_DNA"/>
</dbReference>
<gene>
    <name evidence="2" type="ORF">IMCC3088_1115</name>
</gene>
<dbReference type="PANTHER" id="PTHR42760">
    <property type="entry name" value="SHORT-CHAIN DEHYDROGENASES/REDUCTASES FAMILY MEMBER"/>
    <property type="match status" value="1"/>
</dbReference>
<evidence type="ECO:0000313" key="3">
    <source>
        <dbReference type="Proteomes" id="UP000005615"/>
    </source>
</evidence>
<keyword evidence="3" id="KW-1185">Reference proteome</keyword>
<dbReference type="Gene3D" id="3.40.50.720">
    <property type="entry name" value="NAD(P)-binding Rossmann-like Domain"/>
    <property type="match status" value="1"/>
</dbReference>
<dbReference type="PRINTS" id="PR00081">
    <property type="entry name" value="GDHRDH"/>
</dbReference>
<dbReference type="AlphaFoldDB" id="F3L123"/>
<reference evidence="2 3" key="1">
    <citation type="journal article" date="2011" name="J. Bacteriol.">
        <title>Genome sequence of strain IMCC3088, a proteorhodopsin-containing marine bacterium belonging to the OM60/NOR5 clade.</title>
        <authorList>
            <person name="Jang Y."/>
            <person name="Oh H.M."/>
            <person name="Kang I."/>
            <person name="Lee K."/>
            <person name="Yang S.J."/>
            <person name="Cho J.C."/>
        </authorList>
    </citation>
    <scope>NUCLEOTIDE SEQUENCE [LARGE SCALE GENOMIC DNA]</scope>
    <source>
        <strain evidence="2 3">IMCC3088</strain>
    </source>
</reference>
<comment type="caution">
    <text evidence="2">The sequence shown here is derived from an EMBL/GenBank/DDBJ whole genome shotgun (WGS) entry which is preliminary data.</text>
</comment>
<name>F3L123_9GAMM</name>
<evidence type="ECO:0000313" key="2">
    <source>
        <dbReference type="EMBL" id="EGG29968.1"/>
    </source>
</evidence>
<dbReference type="SUPFAM" id="SSF51735">
    <property type="entry name" value="NAD(P)-binding Rossmann-fold domains"/>
    <property type="match status" value="1"/>
</dbReference>
<organism evidence="2 3">
    <name type="scientific">Aequoribacter fuscus</name>
    <dbReference type="NCBI Taxonomy" id="2518989"/>
    <lineage>
        <taxon>Bacteria</taxon>
        <taxon>Pseudomonadati</taxon>
        <taxon>Pseudomonadota</taxon>
        <taxon>Gammaproteobacteria</taxon>
        <taxon>Cellvibrionales</taxon>
        <taxon>Halieaceae</taxon>
        <taxon>Aequoribacter</taxon>
    </lineage>
</organism>
<dbReference type="InterPro" id="IPR036291">
    <property type="entry name" value="NAD(P)-bd_dom_sf"/>
</dbReference>
<dbReference type="CDD" id="cd05233">
    <property type="entry name" value="SDR_c"/>
    <property type="match status" value="1"/>
</dbReference>
<dbReference type="STRING" id="2518989.IMCC3088_1115"/>
<dbReference type="Pfam" id="PF13561">
    <property type="entry name" value="adh_short_C2"/>
    <property type="match status" value="1"/>
</dbReference>
<protein>
    <submittedName>
        <fullName evidence="2">Short-chain dehydrogenase/reductase SDR</fullName>
    </submittedName>
</protein>
<dbReference type="PRINTS" id="PR00080">
    <property type="entry name" value="SDRFAMILY"/>
</dbReference>
<dbReference type="PROSITE" id="PS00061">
    <property type="entry name" value="ADH_SHORT"/>
    <property type="match status" value="1"/>
</dbReference>
<accession>F3L123</accession>
<dbReference type="RefSeq" id="WP_009575405.1">
    <property type="nucleotide sequence ID" value="NZ_AEIG01000026.1"/>
</dbReference>
<dbReference type="eggNOG" id="COG1028">
    <property type="taxonomic scope" value="Bacteria"/>
</dbReference>
<sequence>MISLHDKTFLVTGAGSGIGAATAARIIALGGKVVGIDRTIEPKQDDRQLNVTADVTSPSELEQAVATAKSHFGALHGAVTCAGLSVPGDALATDTEAWERALSVNLTGTWLTAKALLPALIEQGEGAIVTVASVYGMVGCAGNMPYNVTKGGVLQLTRSLAADYAAHGIRVNSVSPGYISTPMTDIISTYPPGEQAFIKMHPLNRPGTPDEVANVIAFLLSDAASFMTAANVPVDGGFSGVKDILVS</sequence>